<gene>
    <name evidence="2" type="ORF">CEN46_19860</name>
</gene>
<feature type="transmembrane region" description="Helical" evidence="1">
    <location>
        <begin position="48"/>
        <end position="66"/>
    </location>
</feature>
<reference evidence="2 3" key="1">
    <citation type="submission" date="2017-07" db="EMBL/GenBank/DDBJ databases">
        <title>Genomes of Fischerella (Mastigocladus) sp. strains.</title>
        <authorList>
            <person name="Miller S.R."/>
        </authorList>
    </citation>
    <scope>NUCLEOTIDE SEQUENCE [LARGE SCALE GENOMIC DNA]</scope>
    <source>
        <strain evidence="2 3">CCMEE 5318</strain>
    </source>
</reference>
<dbReference type="AlphaFoldDB" id="A0A2N6L9C9"/>
<keyword evidence="1" id="KW-0812">Transmembrane</keyword>
<sequence length="102" mass="11560">MKPKPNDLPKASTYLTNEPYSQTTYLDSNIQPLPHNQFTEIPTNTQSFFGLLLVCLVFILVCSALLQNLRSTSSSTSWTIRFGNLFLVSFRNESSKPEKLTK</sequence>
<dbReference type="Proteomes" id="UP000235081">
    <property type="component" value="Unassembled WGS sequence"/>
</dbReference>
<organism evidence="2 3">
    <name type="scientific">Fischerella thermalis CCMEE 5318</name>
    <dbReference type="NCBI Taxonomy" id="2019666"/>
    <lineage>
        <taxon>Bacteria</taxon>
        <taxon>Bacillati</taxon>
        <taxon>Cyanobacteriota</taxon>
        <taxon>Cyanophyceae</taxon>
        <taxon>Nostocales</taxon>
        <taxon>Hapalosiphonaceae</taxon>
        <taxon>Fischerella</taxon>
    </lineage>
</organism>
<dbReference type="EMBL" id="NMQE01000652">
    <property type="protein sequence ID" value="PMB18915.1"/>
    <property type="molecule type" value="Genomic_DNA"/>
</dbReference>
<accession>A0A2N6L9C9</accession>
<evidence type="ECO:0000256" key="1">
    <source>
        <dbReference type="SAM" id="Phobius"/>
    </source>
</evidence>
<name>A0A2N6L9C9_9CYAN</name>
<keyword evidence="1" id="KW-1133">Transmembrane helix</keyword>
<keyword evidence="1" id="KW-0472">Membrane</keyword>
<protein>
    <submittedName>
        <fullName evidence="2">Uncharacterized protein</fullName>
    </submittedName>
</protein>
<evidence type="ECO:0000313" key="2">
    <source>
        <dbReference type="EMBL" id="PMB18915.1"/>
    </source>
</evidence>
<comment type="caution">
    <text evidence="2">The sequence shown here is derived from an EMBL/GenBank/DDBJ whole genome shotgun (WGS) entry which is preliminary data.</text>
</comment>
<evidence type="ECO:0000313" key="3">
    <source>
        <dbReference type="Proteomes" id="UP000235081"/>
    </source>
</evidence>
<proteinExistence type="predicted"/>